<dbReference type="Pfam" id="PF20102">
    <property type="entry name" value="DUF6492"/>
    <property type="match status" value="1"/>
</dbReference>
<keyword evidence="2" id="KW-1185">Reference proteome</keyword>
<dbReference type="OrthoDB" id="571298at2"/>
<reference evidence="1 2" key="1">
    <citation type="submission" date="2018-12" db="EMBL/GenBank/DDBJ databases">
        <authorList>
            <consortium name="Pathogen Informatics"/>
        </authorList>
    </citation>
    <scope>NUCLEOTIDE SEQUENCE [LARGE SCALE GENOMIC DNA]</scope>
    <source>
        <strain evidence="1 2">NCTC10437</strain>
    </source>
</reference>
<sequence>MNTPAKQPLSYALVTPSFRLDFDRCALLVESVERWAAPYLRHYLVVDRRDVPMFKPLESARTRILIVEDIVPNWLIRIPGVRRFWFSFRTRPVKNWILQQIVKISIPNAVDDDVLLYTDSDVFFVAPYDPRAYERDGRVPLFVETGQRGKIANNDRWHAIAARILGLPEEQEYDTNYIGNAICWRRDNVLSMQRRLESVGHRKWERTVAPLYRFSEYILYGLYVTEVLGEDSGHWNDDTIRTLNHWDPVPLDVAGLEQLKAKLSPEHHSVMVSAKSRTAVADIRKVFLQ</sequence>
<evidence type="ECO:0000313" key="1">
    <source>
        <dbReference type="EMBL" id="VEG58011.1"/>
    </source>
</evidence>
<organism evidence="1 2">
    <name type="scientific">Mycolicibacterium aurum</name>
    <name type="common">Mycobacterium aurum</name>
    <dbReference type="NCBI Taxonomy" id="1791"/>
    <lineage>
        <taxon>Bacteria</taxon>
        <taxon>Bacillati</taxon>
        <taxon>Actinomycetota</taxon>
        <taxon>Actinomycetes</taxon>
        <taxon>Mycobacteriales</taxon>
        <taxon>Mycobacteriaceae</taxon>
        <taxon>Mycolicibacterium</taxon>
    </lineage>
</organism>
<dbReference type="KEGG" id="mauu:NCTC10437_05033"/>
<dbReference type="AlphaFoldDB" id="A0A448J051"/>
<protein>
    <submittedName>
        <fullName evidence="1">Uncharacterized protein</fullName>
    </submittedName>
</protein>
<dbReference type="Proteomes" id="UP000279306">
    <property type="component" value="Chromosome"/>
</dbReference>
<gene>
    <name evidence="1" type="ORF">NCTC10437_05033</name>
</gene>
<name>A0A448J051_MYCAU</name>
<proteinExistence type="predicted"/>
<dbReference type="InterPro" id="IPR045499">
    <property type="entry name" value="DUF6492"/>
</dbReference>
<evidence type="ECO:0000313" key="2">
    <source>
        <dbReference type="Proteomes" id="UP000279306"/>
    </source>
</evidence>
<dbReference type="EMBL" id="LR134356">
    <property type="protein sequence ID" value="VEG58011.1"/>
    <property type="molecule type" value="Genomic_DNA"/>
</dbReference>
<dbReference type="RefSeq" id="WP_048634172.1">
    <property type="nucleotide sequence ID" value="NZ_CVQQ01000017.1"/>
</dbReference>
<dbReference type="STRING" id="1791.GCA_001049355_04320"/>
<accession>A0A448J051</accession>